<sequence>MYRSSAYPAVTPAQIDQFVLENFHGKCIAVDPEGYPVVSLLPFQYYPSSDPNIPSRFDLHLVQDDTTFQALQSHPQCTFLIDQPLAFTPHDLVDPEYAGNATLHFRAAVFYCHAETITAPDQVAQVLDNLVHHYEPDKSFHPVTDTSYYHDDLSRLGIARLTVVRFEAKFKLAQGRSPEGKKALSQFLEQRNLPMDATALAEMRKAWANL</sequence>
<reference evidence="1 2" key="1">
    <citation type="journal article" date="2014" name="BMC Genomics">
        <title>Comparison of environmental and isolate Sulfobacillus genomes reveals diverse carbon, sulfur, nitrogen, and hydrogen metabolisms.</title>
        <authorList>
            <person name="Justice N.B."/>
            <person name="Norman A."/>
            <person name="Brown C.T."/>
            <person name="Singh A."/>
            <person name="Thomas B.C."/>
            <person name="Banfield J.F."/>
        </authorList>
    </citation>
    <scope>NUCLEOTIDE SEQUENCE [LARGE SCALE GENOMIC DNA]</scope>
    <source>
        <strain evidence="1">AMDSBA4</strain>
    </source>
</reference>
<comment type="caution">
    <text evidence="1">The sequence shown here is derived from an EMBL/GenBank/DDBJ whole genome shotgun (WGS) entry which is preliminary data.</text>
</comment>
<dbReference type="EMBL" id="PXYW01000011">
    <property type="protein sequence ID" value="PSR34210.1"/>
    <property type="molecule type" value="Genomic_DNA"/>
</dbReference>
<evidence type="ECO:0008006" key="3">
    <source>
        <dbReference type="Google" id="ProtNLM"/>
    </source>
</evidence>
<dbReference type="Proteomes" id="UP000242972">
    <property type="component" value="Unassembled WGS sequence"/>
</dbReference>
<proteinExistence type="predicted"/>
<evidence type="ECO:0000313" key="2">
    <source>
        <dbReference type="Proteomes" id="UP000242972"/>
    </source>
</evidence>
<accession>A0A2T2XIC5</accession>
<gene>
    <name evidence="1" type="ORF">C7B46_06585</name>
</gene>
<name>A0A2T2XIC5_9FIRM</name>
<evidence type="ECO:0000313" key="1">
    <source>
        <dbReference type="EMBL" id="PSR34210.1"/>
    </source>
</evidence>
<dbReference type="Pfam" id="PF04299">
    <property type="entry name" value="FMN_bind_2"/>
    <property type="match status" value="1"/>
</dbReference>
<dbReference type="AlphaFoldDB" id="A0A2T2XIC5"/>
<dbReference type="Gene3D" id="2.30.110.10">
    <property type="entry name" value="Electron Transport, Fmn-binding Protein, Chain A"/>
    <property type="match status" value="1"/>
</dbReference>
<dbReference type="InterPro" id="IPR007396">
    <property type="entry name" value="TR_PAI2-type"/>
</dbReference>
<dbReference type="SUPFAM" id="SSF50475">
    <property type="entry name" value="FMN-binding split barrel"/>
    <property type="match status" value="1"/>
</dbReference>
<dbReference type="InterPro" id="IPR012349">
    <property type="entry name" value="Split_barrel_FMN-bd"/>
</dbReference>
<protein>
    <recommendedName>
        <fullName evidence="3">FMN-binding negative transcriptional regulator</fullName>
    </recommendedName>
</protein>
<organism evidence="1 2">
    <name type="scientific">Sulfobacillus benefaciens</name>
    <dbReference type="NCBI Taxonomy" id="453960"/>
    <lineage>
        <taxon>Bacteria</taxon>
        <taxon>Bacillati</taxon>
        <taxon>Bacillota</taxon>
        <taxon>Clostridia</taxon>
        <taxon>Eubacteriales</taxon>
        <taxon>Clostridiales Family XVII. Incertae Sedis</taxon>
        <taxon>Sulfobacillus</taxon>
    </lineage>
</organism>